<feature type="domain" description="C-type lectin" evidence="3">
    <location>
        <begin position="152"/>
        <end position="269"/>
    </location>
</feature>
<feature type="compositionally biased region" description="Low complexity" evidence="1">
    <location>
        <begin position="369"/>
        <end position="378"/>
    </location>
</feature>
<sequence>MRVTAGVPACDQRRPICSQRGLREVTSERRKDSDPQQPDSVRRMSECQEEVRLTRTAKKAASSTENYSVTCPSVKSVSCLCQSERVIFRHHNQPGAVQSTRRRARYQTCKAMCSLGVFLAAAALYVGAQAAPVQYRCQRQNFYGGKLIVHPGSGYCYEFFTNTLSTYLEASNTCRYYGGTLASVTRRDIETVLTRVLQVDLRYYYHVWIGLHDRESFGVNDGVYVWADGSPLVYQRWAINKGPWYQWDKTTAGDCVAMDTLGNWHDYNCFSDRSSFFYQRQTKLGFICQMRAIPIVRPSLPVGRVVDRPMWSQPRVNVTFSGDRAKTSTTAPTPGKPISAEPDVRRKPASGNRDATATTASPSEKRATTEPTAGEPTELSGSNCDTFACDIDCGIIGFKIADGCMLCECNE</sequence>
<comment type="caution">
    <text evidence="4">The sequence shown here is derived from an EMBL/GenBank/DDBJ whole genome shotgun (WGS) entry which is preliminary data.</text>
</comment>
<dbReference type="Gene3D" id="3.10.100.10">
    <property type="entry name" value="Mannose-Binding Protein A, subunit A"/>
    <property type="match status" value="1"/>
</dbReference>
<dbReference type="AlphaFoldDB" id="A0AAV4GJZ6"/>
<keyword evidence="2" id="KW-0812">Transmembrane</keyword>
<protein>
    <submittedName>
        <fullName evidence="4">Macrophage mannose receptor 1</fullName>
    </submittedName>
</protein>
<dbReference type="Pfam" id="PF00059">
    <property type="entry name" value="Lectin_C"/>
    <property type="match status" value="1"/>
</dbReference>
<dbReference type="SUPFAM" id="SSF56436">
    <property type="entry name" value="C-type lectin-like"/>
    <property type="match status" value="1"/>
</dbReference>
<dbReference type="Proteomes" id="UP000762676">
    <property type="component" value="Unassembled WGS sequence"/>
</dbReference>
<feature type="region of interest" description="Disordered" evidence="1">
    <location>
        <begin position="319"/>
        <end position="379"/>
    </location>
</feature>
<dbReference type="InterPro" id="IPR016187">
    <property type="entry name" value="CTDL_fold"/>
</dbReference>
<feature type="transmembrane region" description="Helical" evidence="2">
    <location>
        <begin position="111"/>
        <end position="131"/>
    </location>
</feature>
<evidence type="ECO:0000256" key="2">
    <source>
        <dbReference type="SAM" id="Phobius"/>
    </source>
</evidence>
<reference evidence="4 5" key="1">
    <citation type="journal article" date="2021" name="Elife">
        <title>Chloroplast acquisition without the gene transfer in kleptoplastic sea slugs, Plakobranchus ocellatus.</title>
        <authorList>
            <person name="Maeda T."/>
            <person name="Takahashi S."/>
            <person name="Yoshida T."/>
            <person name="Shimamura S."/>
            <person name="Takaki Y."/>
            <person name="Nagai Y."/>
            <person name="Toyoda A."/>
            <person name="Suzuki Y."/>
            <person name="Arimoto A."/>
            <person name="Ishii H."/>
            <person name="Satoh N."/>
            <person name="Nishiyama T."/>
            <person name="Hasebe M."/>
            <person name="Maruyama T."/>
            <person name="Minagawa J."/>
            <person name="Obokata J."/>
            <person name="Shigenobu S."/>
        </authorList>
    </citation>
    <scope>NUCLEOTIDE SEQUENCE [LARGE SCALE GENOMIC DNA]</scope>
</reference>
<gene>
    <name evidence="4" type="ORF">ElyMa_004178700</name>
</gene>
<name>A0AAV4GJZ6_9GAST</name>
<feature type="compositionally biased region" description="Polar residues" evidence="1">
    <location>
        <begin position="353"/>
        <end position="362"/>
    </location>
</feature>
<evidence type="ECO:0000259" key="3">
    <source>
        <dbReference type="PROSITE" id="PS50041"/>
    </source>
</evidence>
<dbReference type="InterPro" id="IPR016186">
    <property type="entry name" value="C-type_lectin-like/link_sf"/>
</dbReference>
<organism evidence="4 5">
    <name type="scientific">Elysia marginata</name>
    <dbReference type="NCBI Taxonomy" id="1093978"/>
    <lineage>
        <taxon>Eukaryota</taxon>
        <taxon>Metazoa</taxon>
        <taxon>Spiralia</taxon>
        <taxon>Lophotrochozoa</taxon>
        <taxon>Mollusca</taxon>
        <taxon>Gastropoda</taxon>
        <taxon>Heterobranchia</taxon>
        <taxon>Euthyneura</taxon>
        <taxon>Panpulmonata</taxon>
        <taxon>Sacoglossa</taxon>
        <taxon>Placobranchoidea</taxon>
        <taxon>Plakobranchidae</taxon>
        <taxon>Elysia</taxon>
    </lineage>
</organism>
<evidence type="ECO:0000313" key="4">
    <source>
        <dbReference type="EMBL" id="GFR85631.1"/>
    </source>
</evidence>
<dbReference type="CDD" id="cd00037">
    <property type="entry name" value="CLECT"/>
    <property type="match status" value="1"/>
</dbReference>
<accession>A0AAV4GJZ6</accession>
<feature type="region of interest" description="Disordered" evidence="1">
    <location>
        <begin position="18"/>
        <end position="48"/>
    </location>
</feature>
<dbReference type="PANTHER" id="PTHR22801">
    <property type="entry name" value="LITHOSTATHINE"/>
    <property type="match status" value="1"/>
</dbReference>
<dbReference type="InterPro" id="IPR001304">
    <property type="entry name" value="C-type_lectin-like"/>
</dbReference>
<dbReference type="PROSITE" id="PS50041">
    <property type="entry name" value="C_TYPE_LECTIN_2"/>
    <property type="match status" value="1"/>
</dbReference>
<keyword evidence="4" id="KW-0675">Receptor</keyword>
<evidence type="ECO:0000313" key="5">
    <source>
        <dbReference type="Proteomes" id="UP000762676"/>
    </source>
</evidence>
<proteinExistence type="predicted"/>
<keyword evidence="2" id="KW-0472">Membrane</keyword>
<dbReference type="InterPro" id="IPR050801">
    <property type="entry name" value="Ca-Dep_Lectins_ImmuneDev"/>
</dbReference>
<keyword evidence="5" id="KW-1185">Reference proteome</keyword>
<keyword evidence="2" id="KW-1133">Transmembrane helix</keyword>
<evidence type="ECO:0000256" key="1">
    <source>
        <dbReference type="SAM" id="MobiDB-lite"/>
    </source>
</evidence>
<feature type="compositionally biased region" description="Basic and acidic residues" evidence="1">
    <location>
        <begin position="21"/>
        <end position="48"/>
    </location>
</feature>
<dbReference type="PANTHER" id="PTHR22801:SF63">
    <property type="entry name" value="C-TYPE LECTIN DOMAIN-CONTAINING PROTEIN"/>
    <property type="match status" value="1"/>
</dbReference>
<dbReference type="SMART" id="SM00034">
    <property type="entry name" value="CLECT"/>
    <property type="match status" value="1"/>
</dbReference>
<dbReference type="EMBL" id="BMAT01008468">
    <property type="protein sequence ID" value="GFR85631.1"/>
    <property type="molecule type" value="Genomic_DNA"/>
</dbReference>